<feature type="signal peptide" evidence="1">
    <location>
        <begin position="1"/>
        <end position="16"/>
    </location>
</feature>
<organism evidence="2 3">
    <name type="scientific">Brenthis ino</name>
    <name type="common">lesser marbled fritillary</name>
    <dbReference type="NCBI Taxonomy" id="405034"/>
    <lineage>
        <taxon>Eukaryota</taxon>
        <taxon>Metazoa</taxon>
        <taxon>Ecdysozoa</taxon>
        <taxon>Arthropoda</taxon>
        <taxon>Hexapoda</taxon>
        <taxon>Insecta</taxon>
        <taxon>Pterygota</taxon>
        <taxon>Neoptera</taxon>
        <taxon>Endopterygota</taxon>
        <taxon>Lepidoptera</taxon>
        <taxon>Glossata</taxon>
        <taxon>Ditrysia</taxon>
        <taxon>Papilionoidea</taxon>
        <taxon>Nymphalidae</taxon>
        <taxon>Heliconiinae</taxon>
        <taxon>Argynnini</taxon>
        <taxon>Brenthis</taxon>
    </lineage>
</organism>
<dbReference type="AlphaFoldDB" id="A0A8J9U4E5"/>
<dbReference type="EMBL" id="OV170221">
    <property type="protein sequence ID" value="CAH0713194.1"/>
    <property type="molecule type" value="Genomic_DNA"/>
</dbReference>
<evidence type="ECO:0000313" key="3">
    <source>
        <dbReference type="Proteomes" id="UP000838878"/>
    </source>
</evidence>
<keyword evidence="1" id="KW-0732">Signal</keyword>
<dbReference type="OrthoDB" id="7488868at2759"/>
<accession>A0A8J9U4E5</accession>
<evidence type="ECO:0000313" key="2">
    <source>
        <dbReference type="EMBL" id="CAH0713194.1"/>
    </source>
</evidence>
<keyword evidence="3" id="KW-1185">Reference proteome</keyword>
<dbReference type="Proteomes" id="UP000838878">
    <property type="component" value="Chromosome 1"/>
</dbReference>
<feature type="non-terminal residue" evidence="2">
    <location>
        <position position="195"/>
    </location>
</feature>
<reference evidence="2" key="1">
    <citation type="submission" date="2021-12" db="EMBL/GenBank/DDBJ databases">
        <authorList>
            <person name="Martin H S."/>
        </authorList>
    </citation>
    <scope>NUCLEOTIDE SEQUENCE</scope>
</reference>
<gene>
    <name evidence="2" type="ORF">BINO364_LOCUS383</name>
</gene>
<sequence length="195" mass="20066">MKFLVVFAFCVLAASAKPTEPIPELKPAPISVGPAIIDGAPIFVGPAIVGGEYEPISVGPAIVDGVYEPISVGPAIIDNEVAASASSPLVQIIVNVNPNSGIVGSPVIVEGMPEPVPISVDPVIIDEIKPTPVIVVGQPEPVPISVDPVIIDEIKPTPVIVVDQPEPEPENVIIVEQPEPEALIPPVVALPGILN</sequence>
<proteinExistence type="predicted"/>
<feature type="chain" id="PRO_5035454873" evidence="1">
    <location>
        <begin position="17"/>
        <end position="195"/>
    </location>
</feature>
<protein>
    <submittedName>
        <fullName evidence="2">Uncharacterized protein</fullName>
    </submittedName>
</protein>
<evidence type="ECO:0000256" key="1">
    <source>
        <dbReference type="SAM" id="SignalP"/>
    </source>
</evidence>
<name>A0A8J9U4E5_9NEOP</name>